<dbReference type="PROSITE" id="PS00028">
    <property type="entry name" value="ZINC_FINGER_C2H2_1"/>
    <property type="match status" value="1"/>
</dbReference>
<keyword evidence="5" id="KW-1185">Reference proteome</keyword>
<evidence type="ECO:0000256" key="1">
    <source>
        <dbReference type="PROSITE-ProRule" id="PRU00042"/>
    </source>
</evidence>
<dbReference type="PaxDb" id="2903-EOD19260"/>
<organism evidence="4 5">
    <name type="scientific">Emiliania huxleyi (strain CCMP1516)</name>
    <dbReference type="NCBI Taxonomy" id="280463"/>
    <lineage>
        <taxon>Eukaryota</taxon>
        <taxon>Haptista</taxon>
        <taxon>Haptophyta</taxon>
        <taxon>Prymnesiophyceae</taxon>
        <taxon>Isochrysidales</taxon>
        <taxon>Noelaerhabdaceae</taxon>
        <taxon>Emiliania</taxon>
    </lineage>
</organism>
<reference evidence="5" key="1">
    <citation type="journal article" date="2013" name="Nature">
        <title>Pan genome of the phytoplankton Emiliania underpins its global distribution.</title>
        <authorList>
            <person name="Read B.A."/>
            <person name="Kegel J."/>
            <person name="Klute M.J."/>
            <person name="Kuo A."/>
            <person name="Lefebvre S.C."/>
            <person name="Maumus F."/>
            <person name="Mayer C."/>
            <person name="Miller J."/>
            <person name="Monier A."/>
            <person name="Salamov A."/>
            <person name="Young J."/>
            <person name="Aguilar M."/>
            <person name="Claverie J.M."/>
            <person name="Frickenhaus S."/>
            <person name="Gonzalez K."/>
            <person name="Herman E.K."/>
            <person name="Lin Y.C."/>
            <person name="Napier J."/>
            <person name="Ogata H."/>
            <person name="Sarno A.F."/>
            <person name="Shmutz J."/>
            <person name="Schroeder D."/>
            <person name="de Vargas C."/>
            <person name="Verret F."/>
            <person name="von Dassow P."/>
            <person name="Valentin K."/>
            <person name="Van de Peer Y."/>
            <person name="Wheeler G."/>
            <person name="Dacks J.B."/>
            <person name="Delwiche C.F."/>
            <person name="Dyhrman S.T."/>
            <person name="Glockner G."/>
            <person name="John U."/>
            <person name="Richards T."/>
            <person name="Worden A.Z."/>
            <person name="Zhang X."/>
            <person name="Grigoriev I.V."/>
            <person name="Allen A.E."/>
            <person name="Bidle K."/>
            <person name="Borodovsky M."/>
            <person name="Bowler C."/>
            <person name="Brownlee C."/>
            <person name="Cock J.M."/>
            <person name="Elias M."/>
            <person name="Gladyshev V.N."/>
            <person name="Groth M."/>
            <person name="Guda C."/>
            <person name="Hadaegh A."/>
            <person name="Iglesias-Rodriguez M.D."/>
            <person name="Jenkins J."/>
            <person name="Jones B.M."/>
            <person name="Lawson T."/>
            <person name="Leese F."/>
            <person name="Lindquist E."/>
            <person name="Lobanov A."/>
            <person name="Lomsadze A."/>
            <person name="Malik S.B."/>
            <person name="Marsh M.E."/>
            <person name="Mackinder L."/>
            <person name="Mock T."/>
            <person name="Mueller-Roeber B."/>
            <person name="Pagarete A."/>
            <person name="Parker M."/>
            <person name="Probert I."/>
            <person name="Quesneville H."/>
            <person name="Raines C."/>
            <person name="Rensing S.A."/>
            <person name="Riano-Pachon D.M."/>
            <person name="Richier S."/>
            <person name="Rokitta S."/>
            <person name="Shiraiwa Y."/>
            <person name="Soanes D.M."/>
            <person name="van der Giezen M."/>
            <person name="Wahlund T.M."/>
            <person name="Williams B."/>
            <person name="Wilson W."/>
            <person name="Wolfe G."/>
            <person name="Wurch L.L."/>
        </authorList>
    </citation>
    <scope>NUCLEOTIDE SEQUENCE</scope>
</reference>
<dbReference type="HOGENOM" id="CLU_281502_0_0_1"/>
<evidence type="ECO:0000313" key="5">
    <source>
        <dbReference type="Proteomes" id="UP000013827"/>
    </source>
</evidence>
<dbReference type="PROSITE" id="PS50157">
    <property type="entry name" value="ZINC_FINGER_C2H2_2"/>
    <property type="match status" value="1"/>
</dbReference>
<feature type="compositionally biased region" description="Basic and acidic residues" evidence="2">
    <location>
        <begin position="322"/>
        <end position="335"/>
    </location>
</feature>
<dbReference type="Proteomes" id="UP000013827">
    <property type="component" value="Unassembled WGS sequence"/>
</dbReference>
<dbReference type="EnsemblProtists" id="EOD19260">
    <property type="protein sequence ID" value="EOD19260"/>
    <property type="gene ID" value="EMIHUDRAFT_243101"/>
</dbReference>
<evidence type="ECO:0000313" key="4">
    <source>
        <dbReference type="EnsemblProtists" id="EOD19260"/>
    </source>
</evidence>
<proteinExistence type="predicted"/>
<keyword evidence="1" id="KW-0479">Metal-binding</keyword>
<dbReference type="RefSeq" id="XP_005771689.1">
    <property type="nucleotide sequence ID" value="XM_005771632.1"/>
</dbReference>
<dbReference type="GO" id="GO:0008270">
    <property type="term" value="F:zinc ion binding"/>
    <property type="evidence" value="ECO:0007669"/>
    <property type="project" value="UniProtKB-KW"/>
</dbReference>
<feature type="compositionally biased region" description="Acidic residues" evidence="2">
    <location>
        <begin position="357"/>
        <end position="371"/>
    </location>
</feature>
<keyword evidence="1" id="KW-0863">Zinc-finger</keyword>
<dbReference type="KEGG" id="ehx:EMIHUDRAFT_243101"/>
<feature type="domain" description="C2H2-type" evidence="3">
    <location>
        <begin position="435"/>
        <end position="457"/>
    </location>
</feature>
<keyword evidence="1" id="KW-0862">Zinc</keyword>
<dbReference type="AlphaFoldDB" id="A0A0D3J6X5"/>
<evidence type="ECO:0000259" key="3">
    <source>
        <dbReference type="PROSITE" id="PS50157"/>
    </source>
</evidence>
<sequence length="1113" mass="117815">MDIFVGGTPANETITSLFSRDTSSAGGLWDLSDPLGLVMAKLPGDLLLAGLMAAYTKNGIFASLFILHSVSAAPKPWYYALYVPGSGWGVFSTWDLCAAHGAVGGSRARHKKYRDIQEALDHINVHYPIPTSTQILLDFWYPFEGEATPAHPGVLLQPVVLSPGTITTYAQPGNGNGAAASSSAASSSTATGNGATASSSAASPSTSPGDGASIEELDPSTSSPIDRPPRRKRRGKARTTFGGAGDPKGSSKVLKTHHDGTSDPLSYADATAGKKRDKKRAASTALDKAAEEEALAKKHNASSALDEATTDDEALAAGQRLADAEREGTGDDHEPAIAPADDGADADPADAEHVDTTTDESTSEGDVDIDEGPISQRLKRRDGSKPPPPYSGHDDDEEPSDEDVGGESEEGNVAEQAGGSQAASSSNTNPPRQTFSCSICARDFKTAKSLCTHFKTHNYTPVDLASSGLTKCECCAQICCLIPNKLPDGSGGNGTSMFFNHLSSRNDPLHKAHKEKITPKAECTDAIAKALQHAAPGTPGANLTHADNRGVSAATRTRRLAWAPAVPGAAASSAAAVAALRNATGVSLAWNSPSGVADTINLNTTPAADYDLSICDSVSIECLKRLHLQSQDFPDNKEYRAKIRSVLEFGMKAFGGNPNAPGTEDGARGAIFVVASTILVTCRPSGSPRYTTDQMVERAATIAHSPDGFLALWKELALSASVPPTPLEQGDAADSPGPSQPSMEQMVKRAHYYANRGEFGKAWAAFSPSAPADGRDPKVVANYLGKTPQARAPPASVTADEPGVARYELKRKFFNKFAKSLPRARKGGPTQVDYELVRIITESTDGADCLFNFCTSVGWGVMHERLKRLEDDLNAVCLWKDDGVSCRPLGLCSIFTRSAERCIALQERDWAEQFCTTQLPEVAKARAEALEDATVTTATAEAAYTSRCITHGHGSAEATAALADLEAAEAAEERARAPVNFPKNYAFSKNGTHLYAHTVAGWHGTKPENATISGDKENFYNTIAQALTADNKPDPNGCGRVKLLDWIRKRRPDLLPVARLIMGTPSFIRLVKAEGALRLPSADGDDLDLSAADWDPLSLECPDYNDPNYASPT</sequence>
<feature type="compositionally biased region" description="Acidic residues" evidence="2">
    <location>
        <begin position="394"/>
        <end position="412"/>
    </location>
</feature>
<reference evidence="4" key="2">
    <citation type="submission" date="2024-10" db="UniProtKB">
        <authorList>
            <consortium name="EnsemblProtists"/>
        </authorList>
    </citation>
    <scope>IDENTIFICATION</scope>
</reference>
<feature type="region of interest" description="Disordered" evidence="2">
    <location>
        <begin position="723"/>
        <end position="745"/>
    </location>
</feature>
<dbReference type="InterPro" id="IPR013087">
    <property type="entry name" value="Znf_C2H2_type"/>
</dbReference>
<feature type="compositionally biased region" description="Low complexity" evidence="2">
    <location>
        <begin position="414"/>
        <end position="426"/>
    </location>
</feature>
<evidence type="ECO:0000256" key="2">
    <source>
        <dbReference type="SAM" id="MobiDB-lite"/>
    </source>
</evidence>
<accession>A0A0D3J6X5</accession>
<feature type="compositionally biased region" description="Low complexity" evidence="2">
    <location>
        <begin position="177"/>
        <end position="212"/>
    </location>
</feature>
<feature type="region of interest" description="Disordered" evidence="2">
    <location>
        <begin position="175"/>
        <end position="431"/>
    </location>
</feature>
<dbReference type="GeneID" id="17264805"/>
<protein>
    <recommendedName>
        <fullName evidence="3">C2H2-type domain-containing protein</fullName>
    </recommendedName>
</protein>
<name>A0A0D3J6X5_EMIH1</name>